<dbReference type="EMBL" id="CP014926">
    <property type="protein sequence ID" value="ANZ68584.1"/>
    <property type="molecule type" value="Genomic_DNA"/>
</dbReference>
<feature type="domain" description="AB hydrolase-1" evidence="2">
    <location>
        <begin position="21"/>
        <end position="137"/>
    </location>
</feature>
<dbReference type="OrthoDB" id="9805423at2"/>
<dbReference type="AlphaFoldDB" id="A0A1B2J2Q7"/>
<evidence type="ECO:0000313" key="3">
    <source>
        <dbReference type="EMBL" id="ANZ68584.1"/>
    </source>
</evidence>
<dbReference type="PANTHER" id="PTHR46118">
    <property type="entry name" value="PROTEIN ABHD11"/>
    <property type="match status" value="1"/>
</dbReference>
<proteinExistence type="predicted"/>
<dbReference type="Proteomes" id="UP000093267">
    <property type="component" value="Plasmid pL11995-2"/>
</dbReference>
<organism evidence="3 4">
    <name type="scientific">Secundilactobacillus paracollinoides</name>
    <dbReference type="NCBI Taxonomy" id="240427"/>
    <lineage>
        <taxon>Bacteria</taxon>
        <taxon>Bacillati</taxon>
        <taxon>Bacillota</taxon>
        <taxon>Bacilli</taxon>
        <taxon>Lactobacillales</taxon>
        <taxon>Lactobacillaceae</taxon>
        <taxon>Secundilactobacillus</taxon>
    </lineage>
</organism>
<sequence length="260" mass="28982">MQMTTTDGVQLSYDDTGTGIPIILLTGIGGNREIWTAQLKPLLTQGYRVIRLDARNQGASAHTIKGRRISRHATDLAELIAQLQLTTCILMGNSMGAATIFAYLSLFGTQHVQAVIDVDQSPKMITDTSWSYGFKSLTWENFHEQLRHPLGHSTVQRLPDDTYQAVQMANQAHPYDAQLNYPLLLDHATQDWRDVLLNFHQPCLFVAGEQSPYFDPAFATVSAELTPHGQSQFIPNCGHVVMAEQPVVFNQILLSFLASW</sequence>
<dbReference type="InterPro" id="IPR029058">
    <property type="entry name" value="AB_hydrolase_fold"/>
</dbReference>
<accession>A0A1B2J2Q7</accession>
<gene>
    <name evidence="3" type="ORF">AYR63_15660</name>
</gene>
<protein>
    <submittedName>
        <fullName evidence="3">Alpha/beta hydrolase</fullName>
    </submittedName>
</protein>
<keyword evidence="1 3" id="KW-0378">Hydrolase</keyword>
<evidence type="ECO:0000259" key="2">
    <source>
        <dbReference type="Pfam" id="PF00561"/>
    </source>
</evidence>
<dbReference type="PANTHER" id="PTHR46118:SF4">
    <property type="entry name" value="PROTEIN ABHD11"/>
    <property type="match status" value="1"/>
</dbReference>
<name>A0A1B2J2Q7_9LACO</name>
<dbReference type="SUPFAM" id="SSF53474">
    <property type="entry name" value="alpha/beta-Hydrolases"/>
    <property type="match status" value="1"/>
</dbReference>
<dbReference type="Pfam" id="PF00561">
    <property type="entry name" value="Abhydrolase_1"/>
    <property type="match status" value="1"/>
</dbReference>
<dbReference type="InterPro" id="IPR000073">
    <property type="entry name" value="AB_hydrolase_1"/>
</dbReference>
<keyword evidence="4" id="KW-1185">Reference proteome</keyword>
<keyword evidence="3" id="KW-0614">Plasmid</keyword>
<dbReference type="GO" id="GO:0016787">
    <property type="term" value="F:hydrolase activity"/>
    <property type="evidence" value="ECO:0007669"/>
    <property type="project" value="UniProtKB-KW"/>
</dbReference>
<evidence type="ECO:0000313" key="4">
    <source>
        <dbReference type="Proteomes" id="UP000093267"/>
    </source>
</evidence>
<evidence type="ECO:0000256" key="1">
    <source>
        <dbReference type="ARBA" id="ARBA00022801"/>
    </source>
</evidence>
<geneLocation type="plasmid" evidence="4">
    <name>pl11995-2</name>
</geneLocation>
<dbReference type="Gene3D" id="3.40.50.1820">
    <property type="entry name" value="alpha/beta hydrolase"/>
    <property type="match status" value="1"/>
</dbReference>
<dbReference type="RefSeq" id="WP_065937731.1">
    <property type="nucleotide sequence ID" value="NZ_CP014926.1"/>
</dbReference>
<reference evidence="3 4" key="1">
    <citation type="submission" date="2016-03" db="EMBL/GenBank/DDBJ databases">
        <title>Pediococcus and Lactobacillus from brewery environment - whole genome sequencing and assembly.</title>
        <authorList>
            <person name="Behr J."/>
            <person name="Geissler A.J."/>
            <person name="Vogel R.F."/>
        </authorList>
    </citation>
    <scope>NUCLEOTIDE SEQUENCE [LARGE SCALE GENOMIC DNA]</scope>
    <source>
        <strain evidence="3 4">TMW 1.1995</strain>
        <plasmid evidence="4">pl11995-2</plasmid>
    </source>
</reference>